<reference evidence="6 7" key="1">
    <citation type="journal article" date="2024" name="IMA Fungus">
        <title>IMA Genome - F19 : A genome assembly and annotation guide to empower mycologists, including annotated draft genome sequences of Ceratocystis pirilliformis, Diaporthe australafricana, Fusarium ophioides, Paecilomyces lecythidis, and Sporothrix stenoceras.</title>
        <authorList>
            <person name="Aylward J."/>
            <person name="Wilson A.M."/>
            <person name="Visagie C.M."/>
            <person name="Spraker J."/>
            <person name="Barnes I."/>
            <person name="Buitendag C."/>
            <person name="Ceriani C."/>
            <person name="Del Mar Angel L."/>
            <person name="du Plessis D."/>
            <person name="Fuchs T."/>
            <person name="Gasser K."/>
            <person name="Kramer D."/>
            <person name="Li W."/>
            <person name="Munsamy K."/>
            <person name="Piso A."/>
            <person name="Price J.L."/>
            <person name="Sonnekus B."/>
            <person name="Thomas C."/>
            <person name="van der Nest A."/>
            <person name="van Dijk A."/>
            <person name="van Heerden A."/>
            <person name="van Vuuren N."/>
            <person name="Yilmaz N."/>
            <person name="Duong T.A."/>
            <person name="van der Merwe N.A."/>
            <person name="Wingfield M.J."/>
            <person name="Wingfield B.D."/>
        </authorList>
    </citation>
    <scope>NUCLEOTIDE SEQUENCE [LARGE SCALE GENOMIC DNA]</scope>
    <source>
        <strain evidence="6 7">CMW 18300</strain>
    </source>
</reference>
<dbReference type="PROSITE" id="PS00623">
    <property type="entry name" value="GMC_OXRED_1"/>
    <property type="match status" value="1"/>
</dbReference>
<dbReference type="Pfam" id="PF00732">
    <property type="entry name" value="GMC_oxred_N"/>
    <property type="match status" value="1"/>
</dbReference>
<keyword evidence="3" id="KW-0732">Signal</keyword>
<dbReference type="Gene3D" id="3.50.50.60">
    <property type="entry name" value="FAD/NAD(P)-binding domain"/>
    <property type="match status" value="1"/>
</dbReference>
<evidence type="ECO:0000259" key="5">
    <source>
        <dbReference type="PROSITE" id="PS00624"/>
    </source>
</evidence>
<accession>A0ABR3XG40</accession>
<feature type="chain" id="PRO_5045874176" description="Glucose-methanol-choline oxidoreductase N-terminal domain-containing protein" evidence="3">
    <location>
        <begin position="21"/>
        <end position="588"/>
    </location>
</feature>
<protein>
    <recommendedName>
        <fullName evidence="4 5">Glucose-methanol-choline oxidoreductase N-terminal domain-containing protein</fullName>
    </recommendedName>
</protein>
<comment type="caution">
    <text evidence="6">The sequence shown here is derived from an EMBL/GenBank/DDBJ whole genome shotgun (WGS) entry which is preliminary data.</text>
</comment>
<dbReference type="SUPFAM" id="SSF54373">
    <property type="entry name" value="FAD-linked reductases, C-terminal domain"/>
    <property type="match status" value="1"/>
</dbReference>
<dbReference type="InterPro" id="IPR012132">
    <property type="entry name" value="GMC_OxRdtase"/>
</dbReference>
<evidence type="ECO:0000313" key="6">
    <source>
        <dbReference type="EMBL" id="KAL1874906.1"/>
    </source>
</evidence>
<keyword evidence="7" id="KW-1185">Reference proteome</keyword>
<feature type="domain" description="Glucose-methanol-choline oxidoreductase N-terminal" evidence="4">
    <location>
        <begin position="106"/>
        <end position="129"/>
    </location>
</feature>
<evidence type="ECO:0000259" key="4">
    <source>
        <dbReference type="PROSITE" id="PS00623"/>
    </source>
</evidence>
<evidence type="ECO:0000256" key="2">
    <source>
        <dbReference type="RuleBase" id="RU003968"/>
    </source>
</evidence>
<dbReference type="PANTHER" id="PTHR11552:SF111">
    <property type="entry name" value="GLUCOSE-METHANOL-CHOLINE OXIDOREDUCTASE N-TERMINAL DOMAIN-CONTAINING PROTEIN"/>
    <property type="match status" value="1"/>
</dbReference>
<sequence length="588" mass="62823">MAPGLAKKALLLGLATAVAASLQGRQAPESPDYVIVGGGPAGFVVAEYLTRDSSVHVLLLEAGPDATTNFTETTPAMFQQTRAWMWPYSSAPEPSLDGRAPDLVQGRALGGGTAVNGMAYCRGAASVFDEWARISGNDGLAWGSMMQAFQATSHWTDYPNLTYTAEVNQTSFGNGPLEVTSPRELLPIDQPFHDSAASLLNLTDIDFVSGGGIGISLGMQTIRSSNRTRDFAPNTFGYIANGRANYHVLPNAWVSQIGFTGMQADKVMFQDGNTGENITVSAKEIIVAAGAINTPQLLKLSGVGPADELNGLDILVVMDSRQVGQNLVNHHYAVAQYEARPTTETLWQLLDNSTRREIELSRYRDDGDGMFGTIYGSTLAEFRLPDSVFEGTGSDFFQSLPADRPHVALFATSSPFLSDSPNTSIFAGFAAIVQPESSGNVTLASSNYQDSPIINSNYWGTASEVAAVKHAYSRLLEVFHSEGLQPYYTREQYPGRNITGDADLWAAIQGASHDWHHPVGTAALGTVLDMNWRVKGLSGLRVIGSAAMPTITTCPIQAAVYAMAYRSAIDIAEADNLMSGCSGNSGSM</sequence>
<dbReference type="SUPFAM" id="SSF51905">
    <property type="entry name" value="FAD/NAD(P)-binding domain"/>
    <property type="match status" value="1"/>
</dbReference>
<keyword evidence="2" id="KW-0285">Flavoprotein</keyword>
<feature type="domain" description="Glucose-methanol-choline oxidoreductase N-terminal" evidence="5">
    <location>
        <begin position="290"/>
        <end position="304"/>
    </location>
</feature>
<dbReference type="PANTHER" id="PTHR11552">
    <property type="entry name" value="GLUCOSE-METHANOL-CHOLINE GMC OXIDOREDUCTASE"/>
    <property type="match status" value="1"/>
</dbReference>
<gene>
    <name evidence="6" type="ORF">Daus18300_003447</name>
</gene>
<comment type="similarity">
    <text evidence="1 2">Belongs to the GMC oxidoreductase family.</text>
</comment>
<dbReference type="InterPro" id="IPR036188">
    <property type="entry name" value="FAD/NAD-bd_sf"/>
</dbReference>
<dbReference type="InterPro" id="IPR000172">
    <property type="entry name" value="GMC_OxRdtase_N"/>
</dbReference>
<organism evidence="6 7">
    <name type="scientific">Diaporthe australafricana</name>
    <dbReference type="NCBI Taxonomy" id="127596"/>
    <lineage>
        <taxon>Eukaryota</taxon>
        <taxon>Fungi</taxon>
        <taxon>Dikarya</taxon>
        <taxon>Ascomycota</taxon>
        <taxon>Pezizomycotina</taxon>
        <taxon>Sordariomycetes</taxon>
        <taxon>Sordariomycetidae</taxon>
        <taxon>Diaporthales</taxon>
        <taxon>Diaporthaceae</taxon>
        <taxon>Diaporthe</taxon>
    </lineage>
</organism>
<evidence type="ECO:0000256" key="1">
    <source>
        <dbReference type="ARBA" id="ARBA00010790"/>
    </source>
</evidence>
<dbReference type="Gene3D" id="3.30.560.10">
    <property type="entry name" value="Glucose Oxidase, domain 3"/>
    <property type="match status" value="1"/>
</dbReference>
<evidence type="ECO:0000256" key="3">
    <source>
        <dbReference type="SAM" id="SignalP"/>
    </source>
</evidence>
<dbReference type="Pfam" id="PF05199">
    <property type="entry name" value="GMC_oxred_C"/>
    <property type="match status" value="1"/>
</dbReference>
<name>A0ABR3XG40_9PEZI</name>
<dbReference type="Proteomes" id="UP001583177">
    <property type="component" value="Unassembled WGS sequence"/>
</dbReference>
<proteinExistence type="inferred from homology"/>
<dbReference type="EMBL" id="JAWRVE010000021">
    <property type="protein sequence ID" value="KAL1874906.1"/>
    <property type="molecule type" value="Genomic_DNA"/>
</dbReference>
<dbReference type="PROSITE" id="PS00624">
    <property type="entry name" value="GMC_OXRED_2"/>
    <property type="match status" value="1"/>
</dbReference>
<dbReference type="InterPro" id="IPR007867">
    <property type="entry name" value="GMC_OxRtase_C"/>
</dbReference>
<dbReference type="PIRSF" id="PIRSF000137">
    <property type="entry name" value="Alcohol_oxidase"/>
    <property type="match status" value="1"/>
</dbReference>
<feature type="signal peptide" evidence="3">
    <location>
        <begin position="1"/>
        <end position="20"/>
    </location>
</feature>
<keyword evidence="2" id="KW-0274">FAD</keyword>
<evidence type="ECO:0000313" key="7">
    <source>
        <dbReference type="Proteomes" id="UP001583177"/>
    </source>
</evidence>